<organism evidence="2 3">
    <name type="scientific">Phenylobacterium zucineum (strain HLK1)</name>
    <dbReference type="NCBI Taxonomy" id="450851"/>
    <lineage>
        <taxon>Bacteria</taxon>
        <taxon>Pseudomonadati</taxon>
        <taxon>Pseudomonadota</taxon>
        <taxon>Alphaproteobacteria</taxon>
        <taxon>Caulobacterales</taxon>
        <taxon>Caulobacteraceae</taxon>
        <taxon>Phenylobacterium</taxon>
    </lineage>
</organism>
<dbReference type="InterPro" id="IPR036282">
    <property type="entry name" value="Glutathione-S-Trfase_C_sf"/>
</dbReference>
<feature type="domain" description="GST N-terminal" evidence="1">
    <location>
        <begin position="9"/>
        <end position="85"/>
    </location>
</feature>
<protein>
    <recommendedName>
        <fullName evidence="1">GST N-terminal domain-containing protein</fullName>
    </recommendedName>
</protein>
<dbReference type="SUPFAM" id="SSF47616">
    <property type="entry name" value="GST C-terminal domain-like"/>
    <property type="match status" value="1"/>
</dbReference>
<sequence length="342" mass="37787">MTETAPIALMGAPGSPYTRKMLAVLRYRRIPYRFLLPPQAAAQDLPQPKVALLPTFYLPDETGAVQAVTDSTPLIRRLERERPGRSVVPSDPALAFLDELIEDYADEWLTKAMFHYRWSYAPDIAKAAAMLPCWRGFNIPDETLAQRGRAVSERQIGRLRYVGSNETTGPVIEASYRRFLERFEDHLRTWPYLLGRRPAACDFAVFGQLTQLAEFDPTPMALTLEVAPRVTAWVGMMEDASGVEPGDGDWIDPAVLPETLVALLVEIGRAYAPVMLANARAVTEGLDEVIAEVDGQAWRQQPFPYQAKCLGWLRASHAALPPAARSTVDAALARAGLSALVA</sequence>
<dbReference type="HOGENOM" id="CLU_045103_0_0_5"/>
<dbReference type="RefSeq" id="WP_012522799.1">
    <property type="nucleotide sequence ID" value="NC_011144.1"/>
</dbReference>
<dbReference type="eggNOG" id="COG0625">
    <property type="taxonomic scope" value="Bacteria"/>
</dbReference>
<evidence type="ECO:0000313" key="3">
    <source>
        <dbReference type="Proteomes" id="UP000001868"/>
    </source>
</evidence>
<dbReference type="STRING" id="450851.PHZ_c2248"/>
<accession>B4RF88</accession>
<dbReference type="Pfam" id="PF13417">
    <property type="entry name" value="GST_N_3"/>
    <property type="match status" value="1"/>
</dbReference>
<dbReference type="OrthoDB" id="7054557at2"/>
<dbReference type="Gene3D" id="1.20.1050.10">
    <property type="match status" value="1"/>
</dbReference>
<dbReference type="SUPFAM" id="SSF52833">
    <property type="entry name" value="Thioredoxin-like"/>
    <property type="match status" value="1"/>
</dbReference>
<dbReference type="InterPro" id="IPR050931">
    <property type="entry name" value="Mito_Protein_Transport_Metaxin"/>
</dbReference>
<dbReference type="Pfam" id="PF13410">
    <property type="entry name" value="GST_C_2"/>
    <property type="match status" value="1"/>
</dbReference>
<proteinExistence type="predicted"/>
<dbReference type="PANTHER" id="PTHR12289:SF67">
    <property type="match status" value="1"/>
</dbReference>
<dbReference type="InterPro" id="IPR036249">
    <property type="entry name" value="Thioredoxin-like_sf"/>
</dbReference>
<name>B4RF88_PHEZH</name>
<reference evidence="2 3" key="1">
    <citation type="journal article" date="2008" name="BMC Genomics">
        <title>Complete genome of Phenylobacterium zucineum - a novel facultative intracellular bacterium isolated from human erythroleukemia cell line K562.</title>
        <authorList>
            <person name="Luo Y."/>
            <person name="Xu X."/>
            <person name="Ding Z."/>
            <person name="Liu Z."/>
            <person name="Zhang B."/>
            <person name="Yan Z."/>
            <person name="Sun J."/>
            <person name="Hu S."/>
            <person name="Hu X."/>
        </authorList>
    </citation>
    <scope>NUCLEOTIDE SEQUENCE [LARGE SCALE GENOMIC DNA]</scope>
    <source>
        <strain evidence="2 3">HLK1</strain>
    </source>
</reference>
<dbReference type="PANTHER" id="PTHR12289">
    <property type="entry name" value="METAXIN RELATED"/>
    <property type="match status" value="1"/>
</dbReference>
<evidence type="ECO:0000259" key="1">
    <source>
        <dbReference type="Pfam" id="PF13417"/>
    </source>
</evidence>
<dbReference type="Proteomes" id="UP000001868">
    <property type="component" value="Chromosome"/>
</dbReference>
<dbReference type="Gene3D" id="3.40.30.10">
    <property type="entry name" value="Glutaredoxin"/>
    <property type="match status" value="1"/>
</dbReference>
<keyword evidence="3" id="KW-1185">Reference proteome</keyword>
<dbReference type="EMBL" id="CP000747">
    <property type="protein sequence ID" value="ACG78658.1"/>
    <property type="molecule type" value="Genomic_DNA"/>
</dbReference>
<evidence type="ECO:0000313" key="2">
    <source>
        <dbReference type="EMBL" id="ACG78658.1"/>
    </source>
</evidence>
<dbReference type="GO" id="GO:0005737">
    <property type="term" value="C:cytoplasm"/>
    <property type="evidence" value="ECO:0007669"/>
    <property type="project" value="TreeGrafter"/>
</dbReference>
<dbReference type="AlphaFoldDB" id="B4RF88"/>
<dbReference type="InterPro" id="IPR004045">
    <property type="entry name" value="Glutathione_S-Trfase_N"/>
</dbReference>
<gene>
    <name evidence="2" type="ordered locus">PHZ_c2248</name>
</gene>
<dbReference type="KEGG" id="pzu:PHZ_c2248"/>